<feature type="transmembrane region" description="Helical" evidence="1">
    <location>
        <begin position="50"/>
        <end position="70"/>
    </location>
</feature>
<feature type="transmembrane region" description="Helical" evidence="1">
    <location>
        <begin position="82"/>
        <end position="99"/>
    </location>
</feature>
<dbReference type="AlphaFoldDB" id="E2RUS8"/>
<gene>
    <name evidence="2" type="primary">ND6</name>
</gene>
<feature type="transmembrane region" description="Helical" evidence="1">
    <location>
        <begin position="129"/>
        <end position="149"/>
    </location>
</feature>
<sequence length="161" mass="19044">MKLLMITNMMLNTTFLMMKHPLSMSMTIITQTMIVSMITSMMWMSSWYSFILVLTYIGGMMIMFIYMTSLVPNMMFSMPKKMTMSMIIMLTIMMTYMINKKYQMLNLDMIQPNEQTIILTKMYTKPTNITTIMMALYLLFTMITVKNMTELKMGPLRMKFN</sequence>
<name>E2RUS8_9NEOP</name>
<dbReference type="EMBL" id="AB477461">
    <property type="protein sequence ID" value="BAJ24462.1"/>
    <property type="molecule type" value="Genomic_DNA"/>
</dbReference>
<evidence type="ECO:0000256" key="1">
    <source>
        <dbReference type="SAM" id="Phobius"/>
    </source>
</evidence>
<geneLocation type="mitochondrion" evidence="2"/>
<keyword evidence="1" id="KW-0472">Membrane</keyword>
<accession>E2RUS8</accession>
<reference evidence="2" key="1">
    <citation type="journal article" date="2011" name="Mol. Phylogenet. Evol.">
        <title>Exploring the molecular phylogeny of phasmids with whole mitochondrial genome sequences.</title>
        <authorList>
            <person name="Komoto N."/>
            <person name="Yukuhiro K."/>
            <person name="Ueda K."/>
            <person name="Tomita S."/>
        </authorList>
    </citation>
    <scope>NUCLEOTIDE SEQUENCE</scope>
</reference>
<keyword evidence="2" id="KW-0496">Mitochondrion</keyword>
<proteinExistence type="predicted"/>
<keyword evidence="1" id="KW-0812">Transmembrane</keyword>
<evidence type="ECO:0000313" key="2">
    <source>
        <dbReference type="EMBL" id="BAJ24462.1"/>
    </source>
</evidence>
<protein>
    <submittedName>
        <fullName evidence="2">NADH dehydrogenase subunit 6</fullName>
    </submittedName>
</protein>
<keyword evidence="1" id="KW-1133">Transmembrane helix</keyword>
<feature type="transmembrane region" description="Helical" evidence="1">
    <location>
        <begin position="21"/>
        <end position="44"/>
    </location>
</feature>
<organism evidence="2">
    <name type="scientific">Pulchriphyllium giganteum</name>
    <dbReference type="NCBI Taxonomy" id="591861"/>
    <lineage>
        <taxon>Eukaryota</taxon>
        <taxon>Metazoa</taxon>
        <taxon>Ecdysozoa</taxon>
        <taxon>Arthropoda</taxon>
        <taxon>Hexapoda</taxon>
        <taxon>Insecta</taxon>
        <taxon>Pterygota</taxon>
        <taxon>Neoptera</taxon>
        <taxon>Polyneoptera</taxon>
        <taxon>Phasmatodea</taxon>
        <taxon>Verophasmatodea</taxon>
        <taxon>Areolatae</taxon>
        <taxon>Phyllioidea</taxon>
        <taxon>Phylliidae</taxon>
        <taxon>Phylliinae</taxon>
        <taxon>Phylliini</taxon>
        <taxon>Pulchriphyllium</taxon>
    </lineage>
</organism>